<organism evidence="1">
    <name type="scientific">Siphoviridae sp. ctsYA13</name>
    <dbReference type="NCBI Taxonomy" id="2825695"/>
    <lineage>
        <taxon>Viruses</taxon>
        <taxon>Duplodnaviria</taxon>
        <taxon>Heunggongvirae</taxon>
        <taxon>Uroviricota</taxon>
        <taxon>Caudoviricetes</taxon>
    </lineage>
</organism>
<evidence type="ECO:0000313" key="1">
    <source>
        <dbReference type="EMBL" id="DAG04202.1"/>
    </source>
</evidence>
<accession>A0A8S5VBQ1</accession>
<proteinExistence type="predicted"/>
<reference evidence="1" key="1">
    <citation type="journal article" date="2021" name="Proc. Natl. Acad. Sci. U.S.A.">
        <title>A Catalog of Tens of Thousands of Viruses from Human Metagenomes Reveals Hidden Associations with Chronic Diseases.</title>
        <authorList>
            <person name="Tisza M.J."/>
            <person name="Buck C.B."/>
        </authorList>
    </citation>
    <scope>NUCLEOTIDE SEQUENCE</scope>
    <source>
        <strain evidence="1">CtsYA13</strain>
    </source>
</reference>
<dbReference type="EMBL" id="BK016240">
    <property type="protein sequence ID" value="DAG04202.1"/>
    <property type="molecule type" value="Genomic_DNA"/>
</dbReference>
<protein>
    <submittedName>
        <fullName evidence="1">Uncharacterized protein</fullName>
    </submittedName>
</protein>
<sequence length="85" mass="9490">MTSQQIIMPGIQIPPQSSTLNVDLHVLPDFTGRVVLYIENGRVTCDRRLFEDEHICALDTFIKMAREAGLRIQELTGGTDSNSNT</sequence>
<name>A0A8S5VBQ1_9CAUD</name>